<dbReference type="Pfam" id="PF01479">
    <property type="entry name" value="S4"/>
    <property type="match status" value="1"/>
</dbReference>
<dbReference type="Proteomes" id="UP000178602">
    <property type="component" value="Unassembled WGS sequence"/>
</dbReference>
<dbReference type="InterPro" id="IPR036986">
    <property type="entry name" value="S4_RNA-bd_sf"/>
</dbReference>
<dbReference type="SMART" id="SM00363">
    <property type="entry name" value="S4"/>
    <property type="match status" value="1"/>
</dbReference>
<dbReference type="AlphaFoldDB" id="A0A1F4T7X0"/>
<sequence length="234" mass="26775">MVKIRLQKYCSEQGLASRRKAEEYIKQGWIKVNGQVVTELGTRIDPAKDKVELSRQAKKHREEFIYLLMNKPVGYVTNLPQAGEKEATDLLPAKLKNLHPVGRLDKDSEGLLLLTNDGVVAHRLSSPKFEHEKEYEVTVDQPIAQDVIAKYRQGIMILGEKTKPVLVKKMTGMTYNFILREGKNRQIRRMLDKFGYNVLRLKRVRIANLELGDLQLGQYRLIKSSAIVAPSSFE</sequence>
<protein>
    <recommendedName>
        <fullName evidence="4">Pseudouridine synthase</fullName>
        <ecNumber evidence="4">5.4.99.-</ecNumber>
    </recommendedName>
</protein>
<dbReference type="InterPro" id="IPR020094">
    <property type="entry name" value="TruA/RsuA/RluB/E/F_N"/>
</dbReference>
<dbReference type="InterPro" id="IPR050343">
    <property type="entry name" value="RsuA_PseudoU_synthase"/>
</dbReference>
<dbReference type="GO" id="GO:0000455">
    <property type="term" value="P:enzyme-directed rRNA pseudouridine synthesis"/>
    <property type="evidence" value="ECO:0007669"/>
    <property type="project" value="UniProtKB-ARBA"/>
</dbReference>
<keyword evidence="2 4" id="KW-0413">Isomerase</keyword>
<dbReference type="SUPFAM" id="SSF55174">
    <property type="entry name" value="Alpha-L RNA-binding motif"/>
    <property type="match status" value="1"/>
</dbReference>
<dbReference type="EMBL" id="MEUG01000001">
    <property type="protein sequence ID" value="OGC28808.1"/>
    <property type="molecule type" value="Genomic_DNA"/>
</dbReference>
<keyword evidence="3" id="KW-0694">RNA-binding</keyword>
<evidence type="ECO:0000259" key="5">
    <source>
        <dbReference type="SMART" id="SM00363"/>
    </source>
</evidence>
<reference evidence="6 7" key="1">
    <citation type="journal article" date="2016" name="Nat. Commun.">
        <title>Thousands of microbial genomes shed light on interconnected biogeochemical processes in an aquifer system.</title>
        <authorList>
            <person name="Anantharaman K."/>
            <person name="Brown C.T."/>
            <person name="Hug L.A."/>
            <person name="Sharon I."/>
            <person name="Castelle C.J."/>
            <person name="Probst A.J."/>
            <person name="Thomas B.C."/>
            <person name="Singh A."/>
            <person name="Wilkins M.J."/>
            <person name="Karaoz U."/>
            <person name="Brodie E.L."/>
            <person name="Williams K.H."/>
            <person name="Hubbard S.S."/>
            <person name="Banfield J.F."/>
        </authorList>
    </citation>
    <scope>NUCLEOTIDE SEQUENCE [LARGE SCALE GENOMIC DNA]</scope>
</reference>
<dbReference type="FunFam" id="3.10.290.10:FF:000003">
    <property type="entry name" value="Pseudouridine synthase"/>
    <property type="match status" value="1"/>
</dbReference>
<dbReference type="PANTHER" id="PTHR47683">
    <property type="entry name" value="PSEUDOURIDINE SYNTHASE FAMILY PROTEIN-RELATED"/>
    <property type="match status" value="1"/>
</dbReference>
<dbReference type="Gene3D" id="3.30.70.580">
    <property type="entry name" value="Pseudouridine synthase I, catalytic domain, N-terminal subdomain"/>
    <property type="match status" value="1"/>
</dbReference>
<dbReference type="GO" id="GO:0003723">
    <property type="term" value="F:RNA binding"/>
    <property type="evidence" value="ECO:0007669"/>
    <property type="project" value="UniProtKB-KW"/>
</dbReference>
<organism evidence="6 7">
    <name type="scientific">candidate division WOR-1 bacterium RIFOXYC12_FULL_54_18</name>
    <dbReference type="NCBI Taxonomy" id="1802584"/>
    <lineage>
        <taxon>Bacteria</taxon>
        <taxon>Bacillati</taxon>
        <taxon>Saganbacteria</taxon>
    </lineage>
</organism>
<comment type="caution">
    <text evidence="6">The sequence shown here is derived from an EMBL/GenBank/DDBJ whole genome shotgun (WGS) entry which is preliminary data.</text>
</comment>
<dbReference type="EC" id="5.4.99.-" evidence="4"/>
<name>A0A1F4T7X0_UNCSA</name>
<dbReference type="Gene3D" id="3.10.290.10">
    <property type="entry name" value="RNA-binding S4 domain"/>
    <property type="match status" value="1"/>
</dbReference>
<comment type="similarity">
    <text evidence="1 4">Belongs to the pseudouridine synthase RsuA family.</text>
</comment>
<evidence type="ECO:0000313" key="6">
    <source>
        <dbReference type="EMBL" id="OGC28808.1"/>
    </source>
</evidence>
<accession>A0A1F4T7X0</accession>
<dbReference type="InterPro" id="IPR018496">
    <property type="entry name" value="PsdUridine_synth_RsuA/RluB_CS"/>
</dbReference>
<evidence type="ECO:0000256" key="2">
    <source>
        <dbReference type="ARBA" id="ARBA00023235"/>
    </source>
</evidence>
<evidence type="ECO:0000256" key="3">
    <source>
        <dbReference type="PROSITE-ProRule" id="PRU00182"/>
    </source>
</evidence>
<dbReference type="PROSITE" id="PS01149">
    <property type="entry name" value="PSI_RSU"/>
    <property type="match status" value="1"/>
</dbReference>
<evidence type="ECO:0000313" key="7">
    <source>
        <dbReference type="Proteomes" id="UP000178602"/>
    </source>
</evidence>
<feature type="domain" description="RNA-binding S4" evidence="5">
    <location>
        <begin position="4"/>
        <end position="62"/>
    </location>
</feature>
<dbReference type="CDD" id="cd00165">
    <property type="entry name" value="S4"/>
    <property type="match status" value="1"/>
</dbReference>
<dbReference type="NCBIfam" id="TIGR00093">
    <property type="entry name" value="pseudouridine synthase"/>
    <property type="match status" value="1"/>
</dbReference>
<proteinExistence type="inferred from homology"/>
<dbReference type="InterPro" id="IPR000748">
    <property type="entry name" value="PsdUridine_synth_RsuA/RluB/E/F"/>
</dbReference>
<dbReference type="InterPro" id="IPR002942">
    <property type="entry name" value="S4_RNA-bd"/>
</dbReference>
<dbReference type="PROSITE" id="PS50889">
    <property type="entry name" value="S4"/>
    <property type="match status" value="1"/>
</dbReference>
<gene>
    <name evidence="6" type="ORF">A3K49_07685</name>
</gene>
<dbReference type="PANTHER" id="PTHR47683:SF2">
    <property type="entry name" value="RNA-BINDING S4 DOMAIN-CONTAINING PROTEIN"/>
    <property type="match status" value="1"/>
</dbReference>
<dbReference type="InterPro" id="IPR020103">
    <property type="entry name" value="PsdUridine_synth_cat_dom_sf"/>
</dbReference>
<dbReference type="SUPFAM" id="SSF55120">
    <property type="entry name" value="Pseudouridine synthase"/>
    <property type="match status" value="1"/>
</dbReference>
<evidence type="ECO:0000256" key="1">
    <source>
        <dbReference type="ARBA" id="ARBA00008348"/>
    </source>
</evidence>
<dbReference type="Pfam" id="PF00849">
    <property type="entry name" value="PseudoU_synth_2"/>
    <property type="match status" value="1"/>
</dbReference>
<dbReference type="Gene3D" id="3.30.70.1560">
    <property type="entry name" value="Alpha-L RNA-binding motif"/>
    <property type="match status" value="1"/>
</dbReference>
<dbReference type="GO" id="GO:0120159">
    <property type="term" value="F:rRNA pseudouridine synthase activity"/>
    <property type="evidence" value="ECO:0007669"/>
    <property type="project" value="UniProtKB-ARBA"/>
</dbReference>
<dbReference type="InterPro" id="IPR006145">
    <property type="entry name" value="PsdUridine_synth_RsuA/RluA"/>
</dbReference>
<evidence type="ECO:0000256" key="4">
    <source>
        <dbReference type="RuleBase" id="RU003887"/>
    </source>
</evidence>
<dbReference type="InterPro" id="IPR042092">
    <property type="entry name" value="PsdUridine_s_RsuA/RluB/E/F_cat"/>
</dbReference>